<keyword evidence="5" id="KW-1185">Reference proteome</keyword>
<accession>A0ABS2AVB5</accession>
<evidence type="ECO:0000313" key="4">
    <source>
        <dbReference type="EMBL" id="MBM2623820.1"/>
    </source>
</evidence>
<gene>
    <name evidence="4" type="ORF">JIG36_50860</name>
</gene>
<dbReference type="RefSeq" id="WP_203384170.1">
    <property type="nucleotide sequence ID" value="NZ_JAENHP010000046.1"/>
</dbReference>
<keyword evidence="2" id="KW-0175">Coiled coil</keyword>
<protein>
    <submittedName>
        <fullName evidence="4">HlyD family efflux transporter periplasmic adaptor subunit</fullName>
    </submittedName>
</protein>
<evidence type="ECO:0000313" key="5">
    <source>
        <dbReference type="Proteomes" id="UP000632138"/>
    </source>
</evidence>
<feature type="region of interest" description="Disordered" evidence="3">
    <location>
        <begin position="141"/>
        <end position="189"/>
    </location>
</feature>
<proteinExistence type="predicted"/>
<feature type="compositionally biased region" description="Low complexity" evidence="3">
    <location>
        <begin position="289"/>
        <end position="301"/>
    </location>
</feature>
<comment type="subcellular location">
    <subcellularLocation>
        <location evidence="1">Cell envelope</location>
    </subcellularLocation>
</comment>
<reference evidence="4 5" key="1">
    <citation type="submission" date="2021-01" db="EMBL/GenBank/DDBJ databases">
        <title>Actinoplanes sp. nov. LDG1-06 isolated from lichen.</title>
        <authorList>
            <person name="Saeng-In P."/>
            <person name="Phongsopitanun W."/>
            <person name="Kanchanasin P."/>
            <person name="Yuki M."/>
            <person name="Kudo T."/>
            <person name="Ohkuma M."/>
            <person name="Tanasupawat S."/>
        </authorList>
    </citation>
    <scope>NUCLEOTIDE SEQUENCE [LARGE SCALE GENOMIC DNA]</scope>
    <source>
        <strain evidence="4 5">LDG1-06</strain>
    </source>
</reference>
<evidence type="ECO:0000256" key="2">
    <source>
        <dbReference type="ARBA" id="ARBA00023054"/>
    </source>
</evidence>
<sequence>MRKRISVTVVAIVMVLGGAYARYAFTGHDAGPTGPSEPTVATAEVVKTNLSDYWSEIGVVGYSRQRSLRGNRGGVVTWLPKAGSTVARGGTLYQVGERPVALFYGDAPMFRDIGAIGTVGHDIKVLADNLKALGYRIGRQPAPGTWVTTPGEPAPADDPGRRSDDSDGEKKVTDTASKPVPAASGTPSSFRTVVTAEDGVFTASLKHAVQRWQAANGVRPADGTLYLGDVVVLSGGVRVGAARAQLGDDAGEELMQISDEAKAITVAIAASRAGGLKAGNKVQVTLPDSTTTTGTIRSVSTDVQAQPGGDESSPDGPQVRVLIGVDKPSAIRNISSADVEVRFTGTTRRNVLAVPVGALIALRGGGYGVQVSGGALTAVRIGMFADGMVQIAGAGIVAGTRVVTTS</sequence>
<feature type="region of interest" description="Disordered" evidence="3">
    <location>
        <begin position="289"/>
        <end position="317"/>
    </location>
</feature>
<dbReference type="EMBL" id="JAENHP010000046">
    <property type="protein sequence ID" value="MBM2623820.1"/>
    <property type="molecule type" value="Genomic_DNA"/>
</dbReference>
<evidence type="ECO:0000256" key="3">
    <source>
        <dbReference type="SAM" id="MobiDB-lite"/>
    </source>
</evidence>
<dbReference type="InterPro" id="IPR050465">
    <property type="entry name" value="UPF0194_transport"/>
</dbReference>
<feature type="compositionally biased region" description="Basic and acidic residues" evidence="3">
    <location>
        <begin position="158"/>
        <end position="173"/>
    </location>
</feature>
<organism evidence="4 5">
    <name type="scientific">Paractinoplanes ovalisporus</name>
    <dbReference type="NCBI Taxonomy" id="2810368"/>
    <lineage>
        <taxon>Bacteria</taxon>
        <taxon>Bacillati</taxon>
        <taxon>Actinomycetota</taxon>
        <taxon>Actinomycetes</taxon>
        <taxon>Micromonosporales</taxon>
        <taxon>Micromonosporaceae</taxon>
        <taxon>Paractinoplanes</taxon>
    </lineage>
</organism>
<dbReference type="Proteomes" id="UP000632138">
    <property type="component" value="Unassembled WGS sequence"/>
</dbReference>
<dbReference type="PANTHER" id="PTHR32347">
    <property type="entry name" value="EFFLUX SYSTEM COMPONENT YKNX-RELATED"/>
    <property type="match status" value="1"/>
</dbReference>
<comment type="caution">
    <text evidence="4">The sequence shown here is derived from an EMBL/GenBank/DDBJ whole genome shotgun (WGS) entry which is preliminary data.</text>
</comment>
<evidence type="ECO:0000256" key="1">
    <source>
        <dbReference type="ARBA" id="ARBA00004196"/>
    </source>
</evidence>
<name>A0ABS2AVB5_9ACTN</name>